<dbReference type="Proteomes" id="UP000274504">
    <property type="component" value="Unassembled WGS sequence"/>
</dbReference>
<keyword evidence="1" id="KW-0067">ATP-binding</keyword>
<dbReference type="EMBL" id="UYSG01000101">
    <property type="protein sequence ID" value="VDL17610.1"/>
    <property type="molecule type" value="Genomic_DNA"/>
</dbReference>
<proteinExistence type="predicted"/>
<dbReference type="SUPFAM" id="SSF56112">
    <property type="entry name" value="Protein kinase-like (PK-like)"/>
    <property type="match status" value="1"/>
</dbReference>
<keyword evidence="1" id="KW-0547">Nucleotide-binding</keyword>
<dbReference type="GO" id="GO:0031032">
    <property type="term" value="P:actomyosin structure organization"/>
    <property type="evidence" value="ECO:0007669"/>
    <property type="project" value="TreeGrafter"/>
</dbReference>
<evidence type="ECO:0000313" key="5">
    <source>
        <dbReference type="Proteomes" id="UP000274504"/>
    </source>
</evidence>
<dbReference type="AlphaFoldDB" id="A0A0R3S925"/>
<evidence type="ECO:0000256" key="2">
    <source>
        <dbReference type="SAM" id="Phobius"/>
    </source>
</evidence>
<dbReference type="InterPro" id="IPR017441">
    <property type="entry name" value="Protein_kinase_ATP_BS"/>
</dbReference>
<dbReference type="GO" id="GO:0072518">
    <property type="term" value="F:Rho-dependent protein serine/threonine kinase activity"/>
    <property type="evidence" value="ECO:0007669"/>
    <property type="project" value="TreeGrafter"/>
</dbReference>
<dbReference type="PROSITE" id="PS00107">
    <property type="entry name" value="PROTEIN_KINASE_ATP"/>
    <property type="match status" value="1"/>
</dbReference>
<evidence type="ECO:0000313" key="4">
    <source>
        <dbReference type="EMBL" id="VDL17610.1"/>
    </source>
</evidence>
<dbReference type="GO" id="GO:0005856">
    <property type="term" value="C:cytoskeleton"/>
    <property type="evidence" value="ECO:0007669"/>
    <property type="project" value="TreeGrafter"/>
</dbReference>
<feature type="domain" description="Protein kinase" evidence="3">
    <location>
        <begin position="73"/>
        <end position="179"/>
    </location>
</feature>
<dbReference type="Gene3D" id="3.30.200.20">
    <property type="entry name" value="Phosphorylase Kinase, domain 1"/>
    <property type="match status" value="1"/>
</dbReference>
<dbReference type="OrthoDB" id="2156623at2759"/>
<organism evidence="6">
    <name type="scientific">Hymenolepis diminuta</name>
    <name type="common">Rat tapeworm</name>
    <dbReference type="NCBI Taxonomy" id="6216"/>
    <lineage>
        <taxon>Eukaryota</taxon>
        <taxon>Metazoa</taxon>
        <taxon>Spiralia</taxon>
        <taxon>Lophotrochozoa</taxon>
        <taxon>Platyhelminthes</taxon>
        <taxon>Cestoda</taxon>
        <taxon>Eucestoda</taxon>
        <taxon>Cyclophyllidea</taxon>
        <taxon>Hymenolepididae</taxon>
        <taxon>Hymenolepis</taxon>
    </lineage>
</organism>
<name>A0A0R3S925_HYMDI</name>
<dbReference type="InterPro" id="IPR000719">
    <property type="entry name" value="Prot_kinase_dom"/>
</dbReference>
<sequence length="179" mass="20823">MAEDNYALTPVKNIVGDPNSNGDVENLLDVVAALVWDCNFQSAKNSRAIQSFVQRFSELANIIYAQRTKYTDFEMVKVIGQGGFGRVQLVRHKDTRRVYAMKMMSKQHLLDHSQSGYWEERDIMVKGKSEWLVTCHQAFVVSHRVFKDCLLFQKLFFYIFMGFLFSQLEFFPLVVPVLY</sequence>
<dbReference type="GO" id="GO:0005737">
    <property type="term" value="C:cytoplasm"/>
    <property type="evidence" value="ECO:0007669"/>
    <property type="project" value="TreeGrafter"/>
</dbReference>
<keyword evidence="2" id="KW-0472">Membrane</keyword>
<dbReference type="InterPro" id="IPR050839">
    <property type="entry name" value="Rho-assoc_Ser/Thr_Kinase"/>
</dbReference>
<dbReference type="InterPro" id="IPR011009">
    <property type="entry name" value="Kinase-like_dom_sf"/>
</dbReference>
<dbReference type="GO" id="GO:0007266">
    <property type="term" value="P:Rho protein signal transduction"/>
    <property type="evidence" value="ECO:0007669"/>
    <property type="project" value="TreeGrafter"/>
</dbReference>
<dbReference type="PROSITE" id="PS50011">
    <property type="entry name" value="PROTEIN_KINASE_DOM"/>
    <property type="match status" value="1"/>
</dbReference>
<feature type="binding site" evidence="1">
    <location>
        <position position="102"/>
    </location>
    <ligand>
        <name>ATP</name>
        <dbReference type="ChEBI" id="CHEBI:30616"/>
    </ligand>
</feature>
<reference evidence="4 5" key="2">
    <citation type="submission" date="2018-11" db="EMBL/GenBank/DDBJ databases">
        <authorList>
            <consortium name="Pathogen Informatics"/>
        </authorList>
    </citation>
    <scope>NUCLEOTIDE SEQUENCE [LARGE SCALE GENOMIC DNA]</scope>
</reference>
<evidence type="ECO:0000259" key="3">
    <source>
        <dbReference type="PROSITE" id="PS50011"/>
    </source>
</evidence>
<dbReference type="Pfam" id="PF00069">
    <property type="entry name" value="Pkinase"/>
    <property type="match status" value="1"/>
</dbReference>
<accession>A0A0R3S925</accession>
<evidence type="ECO:0000256" key="1">
    <source>
        <dbReference type="PROSITE-ProRule" id="PRU10141"/>
    </source>
</evidence>
<dbReference type="GO" id="GO:1901888">
    <property type="term" value="P:regulation of cell junction assembly"/>
    <property type="evidence" value="ECO:0007669"/>
    <property type="project" value="TreeGrafter"/>
</dbReference>
<dbReference type="WBParaSite" id="HDID_0000071001-mRNA-1">
    <property type="protein sequence ID" value="HDID_0000071001-mRNA-1"/>
    <property type="gene ID" value="HDID_0000071001"/>
</dbReference>
<dbReference type="PANTHER" id="PTHR22988">
    <property type="entry name" value="MYOTONIC DYSTROPHY S/T KINASE-RELATED"/>
    <property type="match status" value="1"/>
</dbReference>
<evidence type="ECO:0000313" key="6">
    <source>
        <dbReference type="WBParaSite" id="HDID_0000071001-mRNA-1"/>
    </source>
</evidence>
<dbReference type="GO" id="GO:0030866">
    <property type="term" value="P:cortical actin cytoskeleton organization"/>
    <property type="evidence" value="ECO:0007669"/>
    <property type="project" value="TreeGrafter"/>
</dbReference>
<dbReference type="GO" id="GO:0000281">
    <property type="term" value="P:mitotic cytokinesis"/>
    <property type="evidence" value="ECO:0007669"/>
    <property type="project" value="TreeGrafter"/>
</dbReference>
<dbReference type="GO" id="GO:0048598">
    <property type="term" value="P:embryonic morphogenesis"/>
    <property type="evidence" value="ECO:0007669"/>
    <property type="project" value="TreeGrafter"/>
</dbReference>
<dbReference type="PANTHER" id="PTHR22988:SF73">
    <property type="entry name" value="RHO-ASSOCIATED PROTEIN KINASE"/>
    <property type="match status" value="1"/>
</dbReference>
<keyword evidence="2" id="KW-1133">Transmembrane helix</keyword>
<reference evidence="6" key="1">
    <citation type="submission" date="2017-02" db="UniProtKB">
        <authorList>
            <consortium name="WormBaseParasite"/>
        </authorList>
    </citation>
    <scope>IDENTIFICATION</scope>
</reference>
<feature type="transmembrane region" description="Helical" evidence="2">
    <location>
        <begin position="155"/>
        <end position="178"/>
    </location>
</feature>
<gene>
    <name evidence="4" type="ORF">HDID_LOCUS711</name>
</gene>
<protein>
    <submittedName>
        <fullName evidence="6">Protein kinase domain-containing protein</fullName>
    </submittedName>
</protein>
<dbReference type="STRING" id="6216.A0A0R3S925"/>
<keyword evidence="2" id="KW-0812">Transmembrane</keyword>
<dbReference type="GO" id="GO:0005524">
    <property type="term" value="F:ATP binding"/>
    <property type="evidence" value="ECO:0007669"/>
    <property type="project" value="UniProtKB-UniRule"/>
</dbReference>